<proteinExistence type="predicted"/>
<dbReference type="EMBL" id="RJVU01059915">
    <property type="protein sequence ID" value="ROJ62550.1"/>
    <property type="molecule type" value="Genomic_DNA"/>
</dbReference>
<protein>
    <submittedName>
        <fullName evidence="2">Uncharacterized protein</fullName>
    </submittedName>
</protein>
<organism evidence="2 3">
    <name type="scientific">Anabarilius grahami</name>
    <name type="common">Kanglang fish</name>
    <name type="synonym">Barilius grahami</name>
    <dbReference type="NCBI Taxonomy" id="495550"/>
    <lineage>
        <taxon>Eukaryota</taxon>
        <taxon>Metazoa</taxon>
        <taxon>Chordata</taxon>
        <taxon>Craniata</taxon>
        <taxon>Vertebrata</taxon>
        <taxon>Euteleostomi</taxon>
        <taxon>Actinopterygii</taxon>
        <taxon>Neopterygii</taxon>
        <taxon>Teleostei</taxon>
        <taxon>Ostariophysi</taxon>
        <taxon>Cypriniformes</taxon>
        <taxon>Xenocyprididae</taxon>
        <taxon>Xenocypridinae</taxon>
        <taxon>Xenocypridinae incertae sedis</taxon>
        <taxon>Anabarilius</taxon>
    </lineage>
</organism>
<keyword evidence="3" id="KW-1185">Reference proteome</keyword>
<comment type="caution">
    <text evidence="2">The sequence shown here is derived from an EMBL/GenBank/DDBJ whole genome shotgun (WGS) entry which is preliminary data.</text>
</comment>
<name>A0A3N0XUP8_ANAGA</name>
<evidence type="ECO:0000256" key="1">
    <source>
        <dbReference type="SAM" id="MobiDB-lite"/>
    </source>
</evidence>
<accession>A0A3N0XUP8</accession>
<dbReference type="Proteomes" id="UP000281406">
    <property type="component" value="Unassembled WGS sequence"/>
</dbReference>
<evidence type="ECO:0000313" key="2">
    <source>
        <dbReference type="EMBL" id="ROJ62550.1"/>
    </source>
</evidence>
<evidence type="ECO:0000313" key="3">
    <source>
        <dbReference type="Proteomes" id="UP000281406"/>
    </source>
</evidence>
<reference evidence="2 3" key="1">
    <citation type="submission" date="2018-10" db="EMBL/GenBank/DDBJ databases">
        <title>Genome assembly for a Yunnan-Guizhou Plateau 3E fish, Anabarilius grahami (Regan), and its evolutionary and genetic applications.</title>
        <authorList>
            <person name="Jiang W."/>
        </authorList>
    </citation>
    <scope>NUCLEOTIDE SEQUENCE [LARGE SCALE GENOMIC DNA]</scope>
    <source>
        <strain evidence="2">AG-KIZ</strain>
        <tissue evidence="2">Muscle</tissue>
    </source>
</reference>
<feature type="compositionally biased region" description="Basic and acidic residues" evidence="1">
    <location>
        <begin position="121"/>
        <end position="130"/>
    </location>
</feature>
<gene>
    <name evidence="2" type="ORF">DPX16_21536</name>
</gene>
<feature type="region of interest" description="Disordered" evidence="1">
    <location>
        <begin position="84"/>
        <end position="130"/>
    </location>
</feature>
<sequence>MDLAESSCPFLPGELERHTQAFLDLCHLAHYDDNSLRVFFQAGLMETDLKGASRNTCTGSNFIADPTLPSVRWRRITTLQSTLRTSCYPPPPSLQKLEPTTDKDPEPTMMPAPDVIPELKIVPEPDKESD</sequence>
<dbReference type="AlphaFoldDB" id="A0A3N0XUP8"/>